<dbReference type="PANTHER" id="PTHR43071:SF1">
    <property type="entry name" value="2-AMINO-4-HYDROXY-6-HYDROXYMETHYLDIHYDROPTERIDINE PYROPHOSPHOKINASE"/>
    <property type="match status" value="1"/>
</dbReference>
<reference evidence="14" key="1">
    <citation type="journal article" date="2014" name="Int. J. Syst. Evol. Microbiol.">
        <title>Complete genome sequence of Corynebacterium casei LMG S-19264T (=DSM 44701T), isolated from a smear-ripened cheese.</title>
        <authorList>
            <consortium name="US DOE Joint Genome Institute (JGI-PGF)"/>
            <person name="Walter F."/>
            <person name="Albersmeier A."/>
            <person name="Kalinowski J."/>
            <person name="Ruckert C."/>
        </authorList>
    </citation>
    <scope>NUCLEOTIDE SEQUENCE</scope>
    <source>
        <strain evidence="14">CGMCC 1.15254</strain>
    </source>
</reference>
<evidence type="ECO:0000256" key="5">
    <source>
        <dbReference type="ARBA" id="ARBA00022679"/>
    </source>
</evidence>
<dbReference type="EC" id="2.7.6.3" evidence="3"/>
<dbReference type="InterPro" id="IPR000550">
    <property type="entry name" value="Hppk"/>
</dbReference>
<comment type="function">
    <text evidence="10">Catalyzes the transfer of pyrophosphate from adenosine triphosphate (ATP) to 6-hydroxymethyl-7,8-dihydropterin, an enzymatic step in folate biosynthesis pathway.</text>
</comment>
<evidence type="ECO:0000256" key="7">
    <source>
        <dbReference type="ARBA" id="ARBA00022777"/>
    </source>
</evidence>
<dbReference type="EMBL" id="BMHV01000020">
    <property type="protein sequence ID" value="GGF70541.1"/>
    <property type="molecule type" value="Genomic_DNA"/>
</dbReference>
<evidence type="ECO:0000256" key="8">
    <source>
        <dbReference type="ARBA" id="ARBA00022840"/>
    </source>
</evidence>
<evidence type="ECO:0000256" key="1">
    <source>
        <dbReference type="ARBA" id="ARBA00005051"/>
    </source>
</evidence>
<dbReference type="GO" id="GO:0016301">
    <property type="term" value="F:kinase activity"/>
    <property type="evidence" value="ECO:0007669"/>
    <property type="project" value="UniProtKB-KW"/>
</dbReference>
<dbReference type="SUPFAM" id="SSF55083">
    <property type="entry name" value="6-hydroxymethyl-7,8-dihydropterin pyrophosphokinase, HPPK"/>
    <property type="match status" value="1"/>
</dbReference>
<dbReference type="InterPro" id="IPR035907">
    <property type="entry name" value="Hppk_sf"/>
</dbReference>
<evidence type="ECO:0000256" key="2">
    <source>
        <dbReference type="ARBA" id="ARBA00005810"/>
    </source>
</evidence>
<gene>
    <name evidence="14" type="ORF">GCM10011332_25640</name>
</gene>
<dbReference type="PANTHER" id="PTHR43071">
    <property type="entry name" value="2-AMINO-4-HYDROXY-6-HYDROXYMETHYLDIHYDROPTERIDINE PYROPHOSPHOKINASE"/>
    <property type="match status" value="1"/>
</dbReference>
<dbReference type="RefSeq" id="WP_188665945.1">
    <property type="nucleotide sequence ID" value="NZ_BMHV01000020.1"/>
</dbReference>
<evidence type="ECO:0000256" key="10">
    <source>
        <dbReference type="ARBA" id="ARBA00029409"/>
    </source>
</evidence>
<keyword evidence="8" id="KW-0067">ATP-binding</keyword>
<protein>
    <recommendedName>
        <fullName evidence="4">2-amino-4-hydroxy-6-hydroxymethyldihydropteridine pyrophosphokinase</fullName>
        <ecNumber evidence="3">2.7.6.3</ecNumber>
    </recommendedName>
    <alternativeName>
        <fullName evidence="11">6-hydroxymethyl-7,8-dihydropterin pyrophosphokinase</fullName>
    </alternativeName>
    <alternativeName>
        <fullName evidence="12">7,8-dihydro-6-hydroxymethylpterin-pyrophosphokinase</fullName>
    </alternativeName>
</protein>
<keyword evidence="9" id="KW-0289">Folate biosynthesis</keyword>
<evidence type="ECO:0000256" key="12">
    <source>
        <dbReference type="ARBA" id="ARBA00033413"/>
    </source>
</evidence>
<evidence type="ECO:0000256" key="11">
    <source>
        <dbReference type="ARBA" id="ARBA00029766"/>
    </source>
</evidence>
<evidence type="ECO:0000259" key="13">
    <source>
        <dbReference type="Pfam" id="PF01288"/>
    </source>
</evidence>
<dbReference type="NCBIfam" id="TIGR01498">
    <property type="entry name" value="folK"/>
    <property type="match status" value="1"/>
</dbReference>
<dbReference type="Proteomes" id="UP000632498">
    <property type="component" value="Unassembled WGS sequence"/>
</dbReference>
<evidence type="ECO:0000256" key="6">
    <source>
        <dbReference type="ARBA" id="ARBA00022741"/>
    </source>
</evidence>
<comment type="caution">
    <text evidence="14">The sequence shown here is derived from an EMBL/GenBank/DDBJ whole genome shotgun (WGS) entry which is preliminary data.</text>
</comment>
<dbReference type="Pfam" id="PF01288">
    <property type="entry name" value="HPPK"/>
    <property type="match status" value="1"/>
</dbReference>
<evidence type="ECO:0000256" key="9">
    <source>
        <dbReference type="ARBA" id="ARBA00022909"/>
    </source>
</evidence>
<sequence length="171" mass="19460">MIYIGLGANLPSPIHGSPVDTLNACITRLCDFGLRIVKVSRWYESAPVPMSDQPWYVNGVVAIETDLKARDVLKQLLKIEHEFGRVRSEANAPRVLDLDLIAYHTQIIEDEGKIEDKPFCVPHPRMHERAFVLLPLTDLNPQWIHPKLKSNLSDLVAQLPKDQIIRPIKQE</sequence>
<organism evidence="14 15">
    <name type="scientific">Terasakiella brassicae</name>
    <dbReference type="NCBI Taxonomy" id="1634917"/>
    <lineage>
        <taxon>Bacteria</taxon>
        <taxon>Pseudomonadati</taxon>
        <taxon>Pseudomonadota</taxon>
        <taxon>Alphaproteobacteria</taxon>
        <taxon>Rhodospirillales</taxon>
        <taxon>Terasakiellaceae</taxon>
        <taxon>Terasakiella</taxon>
    </lineage>
</organism>
<keyword evidence="15" id="KW-1185">Reference proteome</keyword>
<accession>A0A917C3H5</accession>
<reference evidence="14" key="2">
    <citation type="submission" date="2020-09" db="EMBL/GenBank/DDBJ databases">
        <authorList>
            <person name="Sun Q."/>
            <person name="Zhou Y."/>
        </authorList>
    </citation>
    <scope>NUCLEOTIDE SEQUENCE</scope>
    <source>
        <strain evidence="14">CGMCC 1.15254</strain>
    </source>
</reference>
<dbReference type="Gene3D" id="3.30.70.560">
    <property type="entry name" value="7,8-Dihydro-6-hydroxymethylpterin-pyrophosphokinase HPPK"/>
    <property type="match status" value="1"/>
</dbReference>
<keyword evidence="7" id="KW-0418">Kinase</keyword>
<evidence type="ECO:0000313" key="14">
    <source>
        <dbReference type="EMBL" id="GGF70541.1"/>
    </source>
</evidence>
<evidence type="ECO:0000256" key="4">
    <source>
        <dbReference type="ARBA" id="ARBA00016218"/>
    </source>
</evidence>
<dbReference type="GO" id="GO:0003848">
    <property type="term" value="F:2-amino-4-hydroxy-6-hydroxymethyldihydropteridine diphosphokinase activity"/>
    <property type="evidence" value="ECO:0007669"/>
    <property type="project" value="UniProtKB-EC"/>
</dbReference>
<comment type="similarity">
    <text evidence="2">Belongs to the HPPK family.</text>
</comment>
<dbReference type="AlphaFoldDB" id="A0A917C3H5"/>
<name>A0A917C3H5_9PROT</name>
<evidence type="ECO:0000313" key="15">
    <source>
        <dbReference type="Proteomes" id="UP000632498"/>
    </source>
</evidence>
<evidence type="ECO:0000256" key="3">
    <source>
        <dbReference type="ARBA" id="ARBA00013253"/>
    </source>
</evidence>
<feature type="domain" description="7,8-dihydro-6-hydroxymethylpterin-pyrophosphokinase" evidence="13">
    <location>
        <begin position="3"/>
        <end position="141"/>
    </location>
</feature>
<comment type="pathway">
    <text evidence="1">Cofactor biosynthesis; tetrahydrofolate biosynthesis; 2-amino-4-hydroxy-6-hydroxymethyl-7,8-dihydropteridine diphosphate from 7,8-dihydroneopterin triphosphate: step 4/4.</text>
</comment>
<keyword evidence="5" id="KW-0808">Transferase</keyword>
<dbReference type="GO" id="GO:0046656">
    <property type="term" value="P:folic acid biosynthetic process"/>
    <property type="evidence" value="ECO:0007669"/>
    <property type="project" value="UniProtKB-KW"/>
</dbReference>
<proteinExistence type="inferred from homology"/>
<dbReference type="CDD" id="cd00483">
    <property type="entry name" value="HPPK"/>
    <property type="match status" value="1"/>
</dbReference>
<dbReference type="GO" id="GO:0005524">
    <property type="term" value="F:ATP binding"/>
    <property type="evidence" value="ECO:0007669"/>
    <property type="project" value="UniProtKB-KW"/>
</dbReference>
<keyword evidence="6" id="KW-0547">Nucleotide-binding</keyword>